<comment type="cofactor">
    <cofactor evidence="13">
        <name>Zn(2+)</name>
        <dbReference type="ChEBI" id="CHEBI:29105"/>
    </cofactor>
    <text evidence="13">Binds 1 zinc ion per subunit.</text>
</comment>
<comment type="catalytic activity">
    <reaction evidence="12 13">
        <text>tRNA(Cys) + L-cysteine + ATP = L-cysteinyl-tRNA(Cys) + AMP + diphosphate</text>
        <dbReference type="Rhea" id="RHEA:17773"/>
        <dbReference type="Rhea" id="RHEA-COMP:9661"/>
        <dbReference type="Rhea" id="RHEA-COMP:9679"/>
        <dbReference type="ChEBI" id="CHEBI:30616"/>
        <dbReference type="ChEBI" id="CHEBI:33019"/>
        <dbReference type="ChEBI" id="CHEBI:35235"/>
        <dbReference type="ChEBI" id="CHEBI:78442"/>
        <dbReference type="ChEBI" id="CHEBI:78517"/>
        <dbReference type="ChEBI" id="CHEBI:456215"/>
        <dbReference type="EC" id="6.1.1.16"/>
    </reaction>
</comment>
<dbReference type="Gene3D" id="1.20.120.1910">
    <property type="entry name" value="Cysteine-tRNA ligase, C-terminal anti-codon recognition domain"/>
    <property type="match status" value="1"/>
</dbReference>
<dbReference type="AlphaFoldDB" id="A0A928VQL5"/>
<dbReference type="InterPro" id="IPR014729">
    <property type="entry name" value="Rossmann-like_a/b/a_fold"/>
</dbReference>
<feature type="binding site" evidence="13">
    <location>
        <position position="241"/>
    </location>
    <ligand>
        <name>Zn(2+)</name>
        <dbReference type="ChEBI" id="CHEBI:29105"/>
    </ligand>
</feature>
<keyword evidence="5 13" id="KW-0436">Ligase</keyword>
<keyword evidence="9 13" id="KW-0067">ATP-binding</keyword>
<dbReference type="EMBL" id="JADEXQ010000081">
    <property type="protein sequence ID" value="MBE9031947.1"/>
    <property type="molecule type" value="Genomic_DNA"/>
</dbReference>
<feature type="domain" description="Cysteinyl-tRNA synthetase class Ia DALR" evidence="15">
    <location>
        <begin position="359"/>
        <end position="430"/>
    </location>
</feature>
<dbReference type="InterPro" id="IPR009080">
    <property type="entry name" value="tRNAsynth_Ia_anticodon-bd"/>
</dbReference>
<evidence type="ECO:0000256" key="5">
    <source>
        <dbReference type="ARBA" id="ARBA00022598"/>
    </source>
</evidence>
<evidence type="ECO:0000313" key="17">
    <source>
        <dbReference type="Proteomes" id="UP000625316"/>
    </source>
</evidence>
<feature type="region of interest" description="Disordered" evidence="14">
    <location>
        <begin position="163"/>
        <end position="182"/>
    </location>
</feature>
<feature type="short sequence motif" description="'KMSKS' region" evidence="13">
    <location>
        <begin position="269"/>
        <end position="273"/>
    </location>
</feature>
<keyword evidence="8 13" id="KW-0862">Zinc</keyword>
<dbReference type="EC" id="6.1.1.16" evidence="13"/>
<evidence type="ECO:0000256" key="13">
    <source>
        <dbReference type="HAMAP-Rule" id="MF_00041"/>
    </source>
</evidence>
<dbReference type="SMART" id="SM00840">
    <property type="entry name" value="DALR_2"/>
    <property type="match status" value="1"/>
</dbReference>
<feature type="binding site" evidence="13">
    <location>
        <position position="29"/>
    </location>
    <ligand>
        <name>Zn(2+)</name>
        <dbReference type="ChEBI" id="CHEBI:29105"/>
    </ligand>
</feature>
<evidence type="ECO:0000256" key="8">
    <source>
        <dbReference type="ARBA" id="ARBA00022833"/>
    </source>
</evidence>
<dbReference type="GO" id="GO:0005524">
    <property type="term" value="F:ATP binding"/>
    <property type="evidence" value="ECO:0007669"/>
    <property type="project" value="UniProtKB-UniRule"/>
</dbReference>
<dbReference type="Gene3D" id="3.40.50.620">
    <property type="entry name" value="HUPs"/>
    <property type="match status" value="1"/>
</dbReference>
<name>A0A928VQL5_9CYAN</name>
<keyword evidence="7 13" id="KW-0547">Nucleotide-binding</keyword>
<dbReference type="Pfam" id="PF01406">
    <property type="entry name" value="tRNA-synt_1e"/>
    <property type="match status" value="1"/>
</dbReference>
<dbReference type="Proteomes" id="UP000625316">
    <property type="component" value="Unassembled WGS sequence"/>
</dbReference>
<keyword evidence="4 13" id="KW-0963">Cytoplasm</keyword>
<evidence type="ECO:0000256" key="4">
    <source>
        <dbReference type="ARBA" id="ARBA00022490"/>
    </source>
</evidence>
<dbReference type="InterPro" id="IPR015273">
    <property type="entry name" value="Cys-tRNA-synt_Ia_DALR"/>
</dbReference>
<evidence type="ECO:0000256" key="6">
    <source>
        <dbReference type="ARBA" id="ARBA00022723"/>
    </source>
</evidence>
<evidence type="ECO:0000256" key="12">
    <source>
        <dbReference type="ARBA" id="ARBA00047398"/>
    </source>
</evidence>
<dbReference type="PANTHER" id="PTHR10890">
    <property type="entry name" value="CYSTEINYL-TRNA SYNTHETASE"/>
    <property type="match status" value="1"/>
</dbReference>
<evidence type="ECO:0000256" key="11">
    <source>
        <dbReference type="ARBA" id="ARBA00023146"/>
    </source>
</evidence>
<comment type="subunit">
    <text evidence="3 13">Monomer.</text>
</comment>
<dbReference type="Pfam" id="PF23493">
    <property type="entry name" value="CysS_C"/>
    <property type="match status" value="1"/>
</dbReference>
<evidence type="ECO:0000256" key="1">
    <source>
        <dbReference type="ARBA" id="ARBA00004496"/>
    </source>
</evidence>
<feature type="compositionally biased region" description="Basic and acidic residues" evidence="14">
    <location>
        <begin position="170"/>
        <end position="181"/>
    </location>
</feature>
<evidence type="ECO:0000256" key="7">
    <source>
        <dbReference type="ARBA" id="ARBA00022741"/>
    </source>
</evidence>
<dbReference type="PRINTS" id="PR00983">
    <property type="entry name" value="TRNASYNTHCYS"/>
</dbReference>
<accession>A0A928VQL5</accession>
<feature type="binding site" evidence="13">
    <location>
        <position position="212"/>
    </location>
    <ligand>
        <name>Zn(2+)</name>
        <dbReference type="ChEBI" id="CHEBI:29105"/>
    </ligand>
</feature>
<dbReference type="InterPro" id="IPR056411">
    <property type="entry name" value="CysS_C"/>
</dbReference>
<evidence type="ECO:0000256" key="2">
    <source>
        <dbReference type="ARBA" id="ARBA00005594"/>
    </source>
</evidence>
<dbReference type="CDD" id="cd00672">
    <property type="entry name" value="CysRS_core"/>
    <property type="match status" value="1"/>
</dbReference>
<evidence type="ECO:0000313" key="16">
    <source>
        <dbReference type="EMBL" id="MBE9031947.1"/>
    </source>
</evidence>
<dbReference type="RefSeq" id="WP_264326773.1">
    <property type="nucleotide sequence ID" value="NZ_JADEXQ010000081.1"/>
</dbReference>
<dbReference type="InterPro" id="IPR032678">
    <property type="entry name" value="tRNA-synt_1_cat_dom"/>
</dbReference>
<organism evidence="16 17">
    <name type="scientific">Romeriopsis navalis LEGE 11480</name>
    <dbReference type="NCBI Taxonomy" id="2777977"/>
    <lineage>
        <taxon>Bacteria</taxon>
        <taxon>Bacillati</taxon>
        <taxon>Cyanobacteriota</taxon>
        <taxon>Cyanophyceae</taxon>
        <taxon>Leptolyngbyales</taxon>
        <taxon>Leptolyngbyaceae</taxon>
        <taxon>Romeriopsis</taxon>
        <taxon>Romeriopsis navalis</taxon>
    </lineage>
</organism>
<dbReference type="HAMAP" id="MF_00041">
    <property type="entry name" value="Cys_tRNA_synth"/>
    <property type="match status" value="1"/>
</dbReference>
<dbReference type="GO" id="GO:0008270">
    <property type="term" value="F:zinc ion binding"/>
    <property type="evidence" value="ECO:0007669"/>
    <property type="project" value="UniProtKB-UniRule"/>
</dbReference>
<dbReference type="GO" id="GO:0006423">
    <property type="term" value="P:cysteinyl-tRNA aminoacylation"/>
    <property type="evidence" value="ECO:0007669"/>
    <property type="project" value="UniProtKB-UniRule"/>
</dbReference>
<comment type="similarity">
    <text evidence="2 13">Belongs to the class-I aminoacyl-tRNA synthetase family.</text>
</comment>
<feature type="binding site" evidence="13">
    <location>
        <position position="272"/>
    </location>
    <ligand>
        <name>ATP</name>
        <dbReference type="ChEBI" id="CHEBI:30616"/>
    </ligand>
</feature>
<dbReference type="GO" id="GO:0004817">
    <property type="term" value="F:cysteine-tRNA ligase activity"/>
    <property type="evidence" value="ECO:0007669"/>
    <property type="project" value="UniProtKB-UniRule"/>
</dbReference>
<feature type="binding site" evidence="13">
    <location>
        <position position="237"/>
    </location>
    <ligand>
        <name>Zn(2+)</name>
        <dbReference type="ChEBI" id="CHEBI:29105"/>
    </ligand>
</feature>
<keyword evidence="11 13" id="KW-0030">Aminoacyl-tRNA synthetase</keyword>
<evidence type="ECO:0000256" key="9">
    <source>
        <dbReference type="ARBA" id="ARBA00022840"/>
    </source>
</evidence>
<evidence type="ECO:0000256" key="10">
    <source>
        <dbReference type="ARBA" id="ARBA00022917"/>
    </source>
</evidence>
<protein>
    <recommendedName>
        <fullName evidence="13">Cysteine--tRNA ligase</fullName>
        <ecNumber evidence="13">6.1.1.16</ecNumber>
    </recommendedName>
    <alternativeName>
        <fullName evidence="13">Cysteinyl-tRNA synthetase</fullName>
        <shortName evidence="13">CysRS</shortName>
    </alternativeName>
</protein>
<dbReference type="SUPFAM" id="SSF52374">
    <property type="entry name" value="Nucleotidylyl transferase"/>
    <property type="match status" value="1"/>
</dbReference>
<feature type="short sequence motif" description="'HIGH' region" evidence="13">
    <location>
        <begin position="31"/>
        <end position="41"/>
    </location>
</feature>
<keyword evidence="17" id="KW-1185">Reference proteome</keyword>
<dbReference type="FunFam" id="3.40.50.620:FF:000009">
    <property type="entry name" value="Cysteine--tRNA ligase"/>
    <property type="match status" value="1"/>
</dbReference>
<evidence type="ECO:0000259" key="15">
    <source>
        <dbReference type="SMART" id="SM00840"/>
    </source>
</evidence>
<dbReference type="InterPro" id="IPR015803">
    <property type="entry name" value="Cys-tRNA-ligase"/>
</dbReference>
<reference evidence="16" key="1">
    <citation type="submission" date="2020-10" db="EMBL/GenBank/DDBJ databases">
        <authorList>
            <person name="Castelo-Branco R."/>
            <person name="Eusebio N."/>
            <person name="Adriana R."/>
            <person name="Vieira A."/>
            <person name="Brugerolle De Fraissinette N."/>
            <person name="Rezende De Castro R."/>
            <person name="Schneider M.P."/>
            <person name="Vasconcelos V."/>
            <person name="Leao P.N."/>
        </authorList>
    </citation>
    <scope>NUCLEOTIDE SEQUENCE</scope>
    <source>
        <strain evidence="16">LEGE 11480</strain>
    </source>
</reference>
<dbReference type="PANTHER" id="PTHR10890:SF3">
    <property type="entry name" value="CYSTEINE--TRNA LIGASE, CYTOPLASMIC"/>
    <property type="match status" value="1"/>
</dbReference>
<proteinExistence type="inferred from homology"/>
<gene>
    <name evidence="13" type="primary">cysS</name>
    <name evidence="16" type="ORF">IQ266_19610</name>
</gene>
<sequence length="484" mass="54039">MALQLYNTLSRKREDFQPLEAGQVKMYCCGVTVYDYCHLGHARSYIAWDTVRRYLEWSGYAVRYVQNFTDIDDKILKRARAEKSSMDAVSDKYIEAYYADMDRLNIRRADEYPRATHTIDGIKRLIHELENKGIAYAAEGDVYYAVRKYADYGKLSKRNLDDLESGASGRVDDEASKKQDPSDFALWKAAKPDEPFWESEWGNGRPGWHIECSAMVRDRLGDSIDIHVGGGDLMFPHHENEIAQSEAATGEQLATYWMHNGMVNVGGVKMSKSLGNFTTIRDLLDKGHIQPMAMRLFVLGANYRKPIDFTEEAMTAATNGWQTLNEGLRFGLDYGSKLGWTNLDATWEKSQLDAGAIATFNQVMDDDFNTSGALAVLFDMAKKLQREANVIMHKGAADADPATLETQWHTLTVLADVLGLTATDVVAAETTGGLDDAAIDALVEQRTAAKAAKDFGTADRIRDELKEAGITLIDQPGGKVAWHR</sequence>
<comment type="caution">
    <text evidence="16">The sequence shown here is derived from an EMBL/GenBank/DDBJ whole genome shotgun (WGS) entry which is preliminary data.</text>
</comment>
<dbReference type="GO" id="GO:0005829">
    <property type="term" value="C:cytosol"/>
    <property type="evidence" value="ECO:0007669"/>
    <property type="project" value="TreeGrafter"/>
</dbReference>
<evidence type="ECO:0000256" key="14">
    <source>
        <dbReference type="SAM" id="MobiDB-lite"/>
    </source>
</evidence>
<dbReference type="Pfam" id="PF09190">
    <property type="entry name" value="DALR_2"/>
    <property type="match status" value="1"/>
</dbReference>
<dbReference type="SUPFAM" id="SSF47323">
    <property type="entry name" value="Anticodon-binding domain of a subclass of class I aminoacyl-tRNA synthetases"/>
    <property type="match status" value="1"/>
</dbReference>
<evidence type="ECO:0000256" key="3">
    <source>
        <dbReference type="ARBA" id="ARBA00011245"/>
    </source>
</evidence>
<comment type="subcellular location">
    <subcellularLocation>
        <location evidence="1 13">Cytoplasm</location>
    </subcellularLocation>
</comment>
<keyword evidence="10 13" id="KW-0648">Protein biosynthesis</keyword>
<keyword evidence="6 13" id="KW-0479">Metal-binding</keyword>
<dbReference type="InterPro" id="IPR024909">
    <property type="entry name" value="Cys-tRNA/MSH_ligase"/>
</dbReference>
<dbReference type="NCBIfam" id="TIGR00435">
    <property type="entry name" value="cysS"/>
    <property type="match status" value="1"/>
</dbReference>